<dbReference type="Proteomes" id="UP000717585">
    <property type="component" value="Unassembled WGS sequence"/>
</dbReference>
<accession>A0A8J6E011</accession>
<keyword evidence="3" id="KW-1185">Reference proteome</keyword>
<gene>
    <name evidence="2" type="ORF">J8273_4048</name>
</gene>
<sequence>MALVAWTELIPNRTQASVLSLKSLLRELRREARPSTRATKAEILRAVARHFSSVSGTSTVDSEGSDTEDDPALTPADTTEAAIREAILPQEGGVLVWLTPALDAALSRDSCHATWERHGSQVSKKTCDAALGATVNMPQAEVDST</sequence>
<evidence type="ECO:0000313" key="3">
    <source>
        <dbReference type="Proteomes" id="UP000717585"/>
    </source>
</evidence>
<comment type="caution">
    <text evidence="2">The sequence shown here is derived from an EMBL/GenBank/DDBJ whole genome shotgun (WGS) entry which is preliminary data.</text>
</comment>
<dbReference type="AlphaFoldDB" id="A0A8J6E011"/>
<feature type="compositionally biased region" description="Polar residues" evidence="1">
    <location>
        <begin position="52"/>
        <end position="62"/>
    </location>
</feature>
<organism evidence="2 3">
    <name type="scientific">Carpediemonas membranifera</name>
    <dbReference type="NCBI Taxonomy" id="201153"/>
    <lineage>
        <taxon>Eukaryota</taxon>
        <taxon>Metamonada</taxon>
        <taxon>Carpediemonas-like organisms</taxon>
        <taxon>Carpediemonas</taxon>
    </lineage>
</organism>
<evidence type="ECO:0000313" key="2">
    <source>
        <dbReference type="EMBL" id="KAG9394404.1"/>
    </source>
</evidence>
<protein>
    <submittedName>
        <fullName evidence="2">Uncharacterized protein</fullName>
    </submittedName>
</protein>
<feature type="region of interest" description="Disordered" evidence="1">
    <location>
        <begin position="52"/>
        <end position="74"/>
    </location>
</feature>
<reference evidence="2" key="1">
    <citation type="submission" date="2021-05" db="EMBL/GenBank/DDBJ databases">
        <title>A free-living protist that lacks canonical eukaryotic 1 DNA replication and segregation systems.</title>
        <authorList>
            <person name="Salas-Leiva D.E."/>
            <person name="Tromer E.C."/>
            <person name="Curtis B.A."/>
            <person name="Jerlstrom-Hultqvist J."/>
            <person name="Kolisko M."/>
            <person name="Yi Z."/>
            <person name="Salas-Leiva J.S."/>
            <person name="Gallot-Lavallee L."/>
            <person name="Kops G.J.P.L."/>
            <person name="Archibald J.M."/>
            <person name="Simpson A.G.B."/>
            <person name="Roger A.J."/>
        </authorList>
    </citation>
    <scope>NUCLEOTIDE SEQUENCE</scope>
    <source>
        <strain evidence="2">BICM</strain>
    </source>
</reference>
<dbReference type="EMBL" id="JAHDYR010000015">
    <property type="protein sequence ID" value="KAG9394404.1"/>
    <property type="molecule type" value="Genomic_DNA"/>
</dbReference>
<proteinExistence type="predicted"/>
<evidence type="ECO:0000256" key="1">
    <source>
        <dbReference type="SAM" id="MobiDB-lite"/>
    </source>
</evidence>
<name>A0A8J6E011_9EUKA</name>